<dbReference type="AlphaFoldDB" id="A0A0W0R1C8"/>
<reference evidence="1 3" key="1">
    <citation type="submission" date="2015-11" db="EMBL/GenBank/DDBJ databases">
        <title>Identification of large and diverse effector repertoires of 38 Legionella species.</title>
        <authorList>
            <person name="Burstein D."/>
            <person name="Amaro F."/>
            <person name="Zusman T."/>
            <person name="Lifshitz Z."/>
            <person name="Cohen O."/>
            <person name="Gilbert J.A."/>
            <person name="Pupko T."/>
            <person name="Shuman H.A."/>
            <person name="Segal G."/>
        </authorList>
    </citation>
    <scope>NUCLEOTIDE SEQUENCE [LARGE SCALE GENOMIC DNA]</scope>
    <source>
        <strain evidence="1 3">1762-AUS-E</strain>
    </source>
</reference>
<keyword evidence="2" id="KW-0614">Plasmid</keyword>
<dbReference type="EMBL" id="LNKA01000019">
    <property type="protein sequence ID" value="KTC64892.1"/>
    <property type="molecule type" value="Genomic_DNA"/>
</dbReference>
<dbReference type="PATRIC" id="fig|45056.6.peg.2260"/>
<dbReference type="KEGG" id="ladl:NCTC12735_00170"/>
<proteinExistence type="predicted"/>
<dbReference type="RefSeq" id="WP_058463223.1">
    <property type="nucleotide sequence ID" value="NZ_CAAAHS010000001.1"/>
</dbReference>
<evidence type="ECO:0000313" key="1">
    <source>
        <dbReference type="EMBL" id="KTC64892.1"/>
    </source>
</evidence>
<dbReference type="Proteomes" id="UP000054859">
    <property type="component" value="Unassembled WGS sequence"/>
</dbReference>
<geneLocation type="plasmid" evidence="2 4">
    <name>8</name>
</geneLocation>
<dbReference type="EMBL" id="LR134417">
    <property type="protein sequence ID" value="VEH82937.1"/>
    <property type="molecule type" value="Genomic_DNA"/>
</dbReference>
<evidence type="ECO:0000313" key="3">
    <source>
        <dbReference type="Proteomes" id="UP000054859"/>
    </source>
</evidence>
<dbReference type="Proteomes" id="UP000281170">
    <property type="component" value="Plasmid 8"/>
</dbReference>
<accession>A0A0W0R1C8</accession>
<sequence>MQKRLVWNFEITLGSFSFPEKFSETKTDFHWEARFFWPETEVISLNELDESYLKLSEYEFKKRKDLYFLLPNFDGNLKLRRDQLLYKPLIDKKNGILAYGSKVKLHELDEDALLVRNEKFKVKEIISLTQKAAPLEVSKEALIHTFSQKPKVKMELSRIVVNKKIFYSVSFESRCFEYVECLQEKLLNKAVASDYVTFLKRNFK</sequence>
<reference evidence="2 4" key="2">
    <citation type="submission" date="2018-12" db="EMBL/GenBank/DDBJ databases">
        <authorList>
            <consortium name="Pathogen Informatics"/>
        </authorList>
    </citation>
    <scope>NUCLEOTIDE SEQUENCE [LARGE SCALE GENOMIC DNA]</scope>
    <source>
        <strain evidence="2 4">NCTC12735</strain>
        <plasmid evidence="4">8</plasmid>
    </source>
</reference>
<dbReference type="OrthoDB" id="5647572at2"/>
<name>A0A0W0R1C8_9GAMM</name>
<gene>
    <name evidence="1" type="ORF">Lade_2186</name>
    <name evidence="2" type="ORF">NCTC12735_00170</name>
</gene>
<dbReference type="STRING" id="45056.Lade_2186"/>
<protein>
    <submittedName>
        <fullName evidence="1">Uncharacterized protein</fullName>
    </submittedName>
</protein>
<organism evidence="1 3">
    <name type="scientific">Legionella adelaidensis</name>
    <dbReference type="NCBI Taxonomy" id="45056"/>
    <lineage>
        <taxon>Bacteria</taxon>
        <taxon>Pseudomonadati</taxon>
        <taxon>Pseudomonadota</taxon>
        <taxon>Gammaproteobacteria</taxon>
        <taxon>Legionellales</taxon>
        <taxon>Legionellaceae</taxon>
        <taxon>Legionella</taxon>
    </lineage>
</organism>
<evidence type="ECO:0000313" key="4">
    <source>
        <dbReference type="Proteomes" id="UP000281170"/>
    </source>
</evidence>
<keyword evidence="3" id="KW-1185">Reference proteome</keyword>
<evidence type="ECO:0000313" key="2">
    <source>
        <dbReference type="EMBL" id="VEH82937.1"/>
    </source>
</evidence>